<protein>
    <recommendedName>
        <fullName evidence="3">Leucine-binding protein domain-containing protein</fullName>
    </recommendedName>
</protein>
<dbReference type="InParanoid" id="A0A6M4H445"/>
<reference evidence="4 5" key="1">
    <citation type="submission" date="2020-04" db="EMBL/GenBank/DDBJ databases">
        <title>Usitatibacter rugosus gen. nov., sp. nov. and Usitatibacter palustris sp. nov., novel members of Usitatibacteraceae fam. nov. within the order Nitrosomonadales isolated from soil.</title>
        <authorList>
            <person name="Huber K.J."/>
            <person name="Neumann-Schaal M."/>
            <person name="Geppert A."/>
            <person name="Luckner M."/>
            <person name="Wanner G."/>
            <person name="Overmann J."/>
        </authorList>
    </citation>
    <scope>NUCLEOTIDE SEQUENCE [LARGE SCALE GENOMIC DNA]</scope>
    <source>
        <strain evidence="4 5">Swamp67</strain>
    </source>
</reference>
<evidence type="ECO:0000313" key="4">
    <source>
        <dbReference type="EMBL" id="QJR14361.1"/>
    </source>
</evidence>
<evidence type="ECO:0000256" key="2">
    <source>
        <dbReference type="ARBA" id="ARBA00022729"/>
    </source>
</evidence>
<dbReference type="AlphaFoldDB" id="A0A6M4H445"/>
<accession>A0A6M4H445</accession>
<evidence type="ECO:0000256" key="1">
    <source>
        <dbReference type="ARBA" id="ARBA00010062"/>
    </source>
</evidence>
<keyword evidence="2" id="KW-0732">Signal</keyword>
<keyword evidence="5" id="KW-1185">Reference proteome</keyword>
<dbReference type="PANTHER" id="PTHR30483:SF6">
    <property type="entry name" value="PERIPLASMIC BINDING PROTEIN OF ABC TRANSPORTER FOR NATURAL AMINO ACIDS"/>
    <property type="match status" value="1"/>
</dbReference>
<dbReference type="Proteomes" id="UP000503096">
    <property type="component" value="Chromosome"/>
</dbReference>
<dbReference type="PROSITE" id="PS51318">
    <property type="entry name" value="TAT"/>
    <property type="match status" value="1"/>
</dbReference>
<dbReference type="InterPro" id="IPR028082">
    <property type="entry name" value="Peripla_BP_I"/>
</dbReference>
<dbReference type="SUPFAM" id="SSF53822">
    <property type="entry name" value="Periplasmic binding protein-like I"/>
    <property type="match status" value="1"/>
</dbReference>
<dbReference type="Pfam" id="PF13458">
    <property type="entry name" value="Peripla_BP_6"/>
    <property type="match status" value="1"/>
</dbReference>
<organism evidence="4 5">
    <name type="scientific">Usitatibacter palustris</name>
    <dbReference type="NCBI Taxonomy" id="2732487"/>
    <lineage>
        <taxon>Bacteria</taxon>
        <taxon>Pseudomonadati</taxon>
        <taxon>Pseudomonadota</taxon>
        <taxon>Betaproteobacteria</taxon>
        <taxon>Nitrosomonadales</taxon>
        <taxon>Usitatibacteraceae</taxon>
        <taxon>Usitatibacter</taxon>
    </lineage>
</organism>
<dbReference type="InterPro" id="IPR028081">
    <property type="entry name" value="Leu-bd"/>
</dbReference>
<gene>
    <name evidence="4" type="ORF">DSM104440_01157</name>
</gene>
<dbReference type="EMBL" id="CP053073">
    <property type="protein sequence ID" value="QJR14361.1"/>
    <property type="molecule type" value="Genomic_DNA"/>
</dbReference>
<dbReference type="CDD" id="cd19987">
    <property type="entry name" value="PBP1_SBP-like"/>
    <property type="match status" value="1"/>
</dbReference>
<dbReference type="Gene3D" id="3.40.50.2300">
    <property type="match status" value="2"/>
</dbReference>
<evidence type="ECO:0000259" key="3">
    <source>
        <dbReference type="Pfam" id="PF13458"/>
    </source>
</evidence>
<feature type="domain" description="Leucine-binding protein" evidence="3">
    <location>
        <begin position="72"/>
        <end position="432"/>
    </location>
</feature>
<evidence type="ECO:0000313" key="5">
    <source>
        <dbReference type="Proteomes" id="UP000503096"/>
    </source>
</evidence>
<dbReference type="PANTHER" id="PTHR30483">
    <property type="entry name" value="LEUCINE-SPECIFIC-BINDING PROTEIN"/>
    <property type="match status" value="1"/>
</dbReference>
<name>A0A6M4H445_9PROT</name>
<comment type="similarity">
    <text evidence="1">Belongs to the leucine-binding protein family.</text>
</comment>
<proteinExistence type="inferred from homology"/>
<sequence>MLVQHDPAVPIHDAIKDEETTVSQFDEENGRRKLLKAGLVLGAAGLAAPSLIYTRNAWAANFRNDPAKAKTVMLGFNVPLTGAYADEGADELRAFKLAVKHLNGEGDGGMMKTFKPSQLKGNGILGKKVEYVSGDDQTKADAARASAKRMIEKDGVIMFSGCSSSAVAVATQALAQEMGIIYMVGLSHSNDTTMKDRRRYGFRHFFNAYMSGQALAPILQDEFGKDRQAYHLTADYTWGWTQEESIKNATEKLGWKTVKAVRTPLGAGDFSQYLTPVLNSGADVLILNHYGKDMVNSLTQAVQFGMRDKQVNGKRFEIVVPLYSRLMVQGAGDAAKGILGTANWHWTLKDEATKAFAKSFGAEYGFPPSQAAHTCYVQTLLYANACEMAGTFYPPEVIKTLEGFKFDGMGNGPTEYRAGDHQCMKDVLVMRGVQKPANKFSLLEVVKVVPRAQVDYPATMGGGELGPYQV</sequence>
<dbReference type="InterPro" id="IPR051010">
    <property type="entry name" value="BCAA_transport"/>
</dbReference>
<dbReference type="KEGG" id="upl:DSM104440_01157"/>
<dbReference type="InterPro" id="IPR006311">
    <property type="entry name" value="TAT_signal"/>
</dbReference>